<dbReference type="GO" id="GO:0016787">
    <property type="term" value="F:hydrolase activity"/>
    <property type="evidence" value="ECO:0007669"/>
    <property type="project" value="UniProtKB-KW"/>
</dbReference>
<dbReference type="PANTHER" id="PTHR43309:SF5">
    <property type="entry name" value="5-OXOPROLINASE SUBUNIT C"/>
    <property type="match status" value="1"/>
</dbReference>
<evidence type="ECO:0000256" key="3">
    <source>
        <dbReference type="ARBA" id="ARBA00022840"/>
    </source>
</evidence>
<keyword evidence="1" id="KW-0547">Nucleotide-binding</keyword>
<keyword evidence="5" id="KW-0808">Transferase</keyword>
<dbReference type="GO" id="GO:0005524">
    <property type="term" value="F:ATP binding"/>
    <property type="evidence" value="ECO:0007669"/>
    <property type="project" value="UniProtKB-KW"/>
</dbReference>
<dbReference type="NCBIfam" id="TIGR00724">
    <property type="entry name" value="urea_amlyse_rel"/>
    <property type="match status" value="1"/>
</dbReference>
<evidence type="ECO:0000256" key="2">
    <source>
        <dbReference type="ARBA" id="ARBA00022801"/>
    </source>
</evidence>
<dbReference type="InterPro" id="IPR003778">
    <property type="entry name" value="CT_A_B"/>
</dbReference>
<reference evidence="5 6" key="1">
    <citation type="journal article" date="2018" name="Int. J. Syst. Evol. Microbiol.">
        <title>Planococcus salinus sp. nov., a moderately halophilic bacterium isolated from a saline-alkali soil.</title>
        <authorList>
            <person name="Gan L."/>
        </authorList>
    </citation>
    <scope>NUCLEOTIDE SEQUENCE [LARGE SCALE GENOMIC DNA]</scope>
    <source>
        <strain evidence="5 6">LCB217</strain>
    </source>
</reference>
<keyword evidence="6" id="KW-1185">Reference proteome</keyword>
<dbReference type="SMART" id="SM00797">
    <property type="entry name" value="AHS2"/>
    <property type="match status" value="1"/>
</dbReference>
<evidence type="ECO:0000259" key="4">
    <source>
        <dbReference type="SMART" id="SM00797"/>
    </source>
</evidence>
<dbReference type="PANTHER" id="PTHR43309">
    <property type="entry name" value="5-OXOPROLINASE SUBUNIT C"/>
    <property type="match status" value="1"/>
</dbReference>
<keyword evidence="2" id="KW-0378">Hydrolase</keyword>
<dbReference type="RefSeq" id="WP_123164883.1">
    <property type="nucleotide sequence ID" value="NZ_RIAX01000004.1"/>
</dbReference>
<sequence>MIKIHKAGLQTTVQDLGRRGFQKFGVIVSGAMDLLACRMANILVNNAENEAVLEIAITGPTMEFTEEAVIAICGADMSPSIDGHAVRMWRPLFVEKGSVLSFGPLRSGCRTYVAFSGGVGVPEVMNSKSTYLRAQIGGFHGRALQKSDELEIGIPSLKVKSSAAANWGVSSSFITDYSTEPEIRLLQGRQYELFTKASQKRLVTERFEVSTQSDRMGYRLSGQSLSLEEPAELLSEAIIFGSIQVPPDGNPIVLMADRQTTGGYPKIGQVASVDLPLLSQLKPGDGIRFKKTTLAEAQKAYLEREQLLQQIKMAIQLKYGGNGK</sequence>
<feature type="domain" description="Carboxyltransferase" evidence="4">
    <location>
        <begin position="23"/>
        <end position="307"/>
    </location>
</feature>
<dbReference type="Proteomes" id="UP000275473">
    <property type="component" value="Unassembled WGS sequence"/>
</dbReference>
<dbReference type="EMBL" id="RIAX01000004">
    <property type="protein sequence ID" value="RNF39688.1"/>
    <property type="molecule type" value="Genomic_DNA"/>
</dbReference>
<dbReference type="AlphaFoldDB" id="A0A3M8P7L7"/>
<organism evidence="5 6">
    <name type="scientific">Planococcus salinus</name>
    <dbReference type="NCBI Taxonomy" id="1848460"/>
    <lineage>
        <taxon>Bacteria</taxon>
        <taxon>Bacillati</taxon>
        <taxon>Bacillota</taxon>
        <taxon>Bacilli</taxon>
        <taxon>Bacillales</taxon>
        <taxon>Caryophanaceae</taxon>
        <taxon>Planococcus</taxon>
    </lineage>
</organism>
<evidence type="ECO:0000313" key="6">
    <source>
        <dbReference type="Proteomes" id="UP000275473"/>
    </source>
</evidence>
<keyword evidence="3" id="KW-0067">ATP-binding</keyword>
<gene>
    <name evidence="5" type="ORF">EEX84_06865</name>
</gene>
<protein>
    <submittedName>
        <fullName evidence="5">Biotin-dependent carboxyltransferase family protein</fullName>
    </submittedName>
</protein>
<name>A0A3M8P7L7_9BACL</name>
<dbReference type="SUPFAM" id="SSF50891">
    <property type="entry name" value="Cyclophilin-like"/>
    <property type="match status" value="1"/>
</dbReference>
<dbReference type="Gene3D" id="2.40.100.10">
    <property type="entry name" value="Cyclophilin-like"/>
    <property type="match status" value="1"/>
</dbReference>
<dbReference type="InterPro" id="IPR052708">
    <property type="entry name" value="PxpC"/>
</dbReference>
<dbReference type="GO" id="GO:0016740">
    <property type="term" value="F:transferase activity"/>
    <property type="evidence" value="ECO:0007669"/>
    <property type="project" value="UniProtKB-KW"/>
</dbReference>
<evidence type="ECO:0000313" key="5">
    <source>
        <dbReference type="EMBL" id="RNF39688.1"/>
    </source>
</evidence>
<accession>A0A3M8P7L7</accession>
<proteinExistence type="predicted"/>
<comment type="caution">
    <text evidence="5">The sequence shown here is derived from an EMBL/GenBank/DDBJ whole genome shotgun (WGS) entry which is preliminary data.</text>
</comment>
<evidence type="ECO:0000256" key="1">
    <source>
        <dbReference type="ARBA" id="ARBA00022741"/>
    </source>
</evidence>
<dbReference type="InterPro" id="IPR029000">
    <property type="entry name" value="Cyclophilin-like_dom_sf"/>
</dbReference>
<dbReference type="Pfam" id="PF02626">
    <property type="entry name" value="CT_A_B"/>
    <property type="match status" value="1"/>
</dbReference>
<dbReference type="OrthoDB" id="9782422at2"/>